<dbReference type="SUPFAM" id="SSF48403">
    <property type="entry name" value="Ankyrin repeat"/>
    <property type="match status" value="1"/>
</dbReference>
<evidence type="ECO:0000313" key="5">
    <source>
        <dbReference type="Proteomes" id="UP001234178"/>
    </source>
</evidence>
<dbReference type="Gene3D" id="1.25.40.20">
    <property type="entry name" value="Ankyrin repeat-containing domain"/>
    <property type="match status" value="2"/>
</dbReference>
<evidence type="ECO:0000313" key="4">
    <source>
        <dbReference type="EMBL" id="KAK4007200.1"/>
    </source>
</evidence>
<evidence type="ECO:0000256" key="3">
    <source>
        <dbReference type="PROSITE-ProRule" id="PRU00023"/>
    </source>
</evidence>
<keyword evidence="5" id="KW-1185">Reference proteome</keyword>
<feature type="repeat" description="ANK" evidence="3">
    <location>
        <begin position="161"/>
        <end position="193"/>
    </location>
</feature>
<proteinExistence type="predicted"/>
<dbReference type="EMBL" id="JAOYFB010000002">
    <property type="protein sequence ID" value="KAK4007200.1"/>
    <property type="molecule type" value="Genomic_DNA"/>
</dbReference>
<dbReference type="InterPro" id="IPR036770">
    <property type="entry name" value="Ankyrin_rpt-contain_sf"/>
</dbReference>
<dbReference type="PROSITE" id="PS50088">
    <property type="entry name" value="ANK_REPEAT"/>
    <property type="match status" value="1"/>
</dbReference>
<evidence type="ECO:0008006" key="6">
    <source>
        <dbReference type="Google" id="ProtNLM"/>
    </source>
</evidence>
<dbReference type="Pfam" id="PF00023">
    <property type="entry name" value="Ank"/>
    <property type="match status" value="1"/>
</dbReference>
<dbReference type="Pfam" id="PF12796">
    <property type="entry name" value="Ank_2"/>
    <property type="match status" value="1"/>
</dbReference>
<dbReference type="PANTHER" id="PTHR24198:SF165">
    <property type="entry name" value="ANKYRIN REPEAT-CONTAINING PROTEIN-RELATED"/>
    <property type="match status" value="1"/>
</dbReference>
<evidence type="ECO:0000256" key="1">
    <source>
        <dbReference type="ARBA" id="ARBA00022737"/>
    </source>
</evidence>
<dbReference type="Proteomes" id="UP001234178">
    <property type="component" value="Unassembled WGS sequence"/>
</dbReference>
<name>A0ABQ9Z2S6_9CRUS</name>
<comment type="caution">
    <text evidence="4">The sequence shown here is derived from an EMBL/GenBank/DDBJ whole genome shotgun (WGS) entry which is preliminary data.</text>
</comment>
<dbReference type="SMART" id="SM00248">
    <property type="entry name" value="ANK"/>
    <property type="match status" value="3"/>
</dbReference>
<keyword evidence="1" id="KW-0677">Repeat</keyword>
<organism evidence="4 5">
    <name type="scientific">Daphnia magna</name>
    <dbReference type="NCBI Taxonomy" id="35525"/>
    <lineage>
        <taxon>Eukaryota</taxon>
        <taxon>Metazoa</taxon>
        <taxon>Ecdysozoa</taxon>
        <taxon>Arthropoda</taxon>
        <taxon>Crustacea</taxon>
        <taxon>Branchiopoda</taxon>
        <taxon>Diplostraca</taxon>
        <taxon>Cladocera</taxon>
        <taxon>Anomopoda</taxon>
        <taxon>Daphniidae</taxon>
        <taxon>Daphnia</taxon>
    </lineage>
</organism>
<dbReference type="PANTHER" id="PTHR24198">
    <property type="entry name" value="ANKYRIN REPEAT AND PROTEIN KINASE DOMAIN-CONTAINING PROTEIN"/>
    <property type="match status" value="1"/>
</dbReference>
<reference evidence="4 5" key="1">
    <citation type="journal article" date="2023" name="Nucleic Acids Res.">
        <title>The hologenome of Daphnia magna reveals possible DNA methylation and microbiome-mediated evolution of the host genome.</title>
        <authorList>
            <person name="Chaturvedi A."/>
            <person name="Li X."/>
            <person name="Dhandapani V."/>
            <person name="Marshall H."/>
            <person name="Kissane S."/>
            <person name="Cuenca-Cambronero M."/>
            <person name="Asole G."/>
            <person name="Calvet F."/>
            <person name="Ruiz-Romero M."/>
            <person name="Marangio P."/>
            <person name="Guigo R."/>
            <person name="Rago D."/>
            <person name="Mirbahai L."/>
            <person name="Eastwood N."/>
            <person name="Colbourne J.K."/>
            <person name="Zhou J."/>
            <person name="Mallon E."/>
            <person name="Orsini L."/>
        </authorList>
    </citation>
    <scope>NUCLEOTIDE SEQUENCE [LARGE SCALE GENOMIC DNA]</scope>
    <source>
        <strain evidence="4">LRV0_1</strain>
    </source>
</reference>
<protein>
    <recommendedName>
        <fullName evidence="6">Ankyrin repeat domain-containing protein</fullName>
    </recommendedName>
</protein>
<evidence type="ECO:0000256" key="2">
    <source>
        <dbReference type="ARBA" id="ARBA00023043"/>
    </source>
</evidence>
<dbReference type="PROSITE" id="PS50297">
    <property type="entry name" value="ANK_REP_REGION"/>
    <property type="match status" value="1"/>
</dbReference>
<dbReference type="InterPro" id="IPR002110">
    <property type="entry name" value="Ankyrin_rpt"/>
</dbReference>
<gene>
    <name evidence="4" type="ORF">OUZ56_012360</name>
</gene>
<accession>A0ABQ9Z2S6</accession>
<keyword evidence="2 3" id="KW-0040">ANK repeat</keyword>
<sequence>MHEQYKISIKTEQENNLAKEIRDRLGYPSVRDCKASDKQLHFNNVKQNGFSFPQKNPNVDFNHSLPRAAAENNKRLIRILRYHKYKFSSYNSLGETPLMVAIAYGHEAVASYLWISSNVAQMAKDNSTVLHYAAKHGNNSLARAACERKIHININQTTRPGNYTALHLATMYRQDHKVNILLEHGAYPNINDVNGNTTRDYAFDEQRRNIFEDWDNIRGRKRKASDSE</sequence>